<dbReference type="PANTHER" id="PTHR43293">
    <property type="entry name" value="ACETATE COA-TRANSFERASE YDIF"/>
    <property type="match status" value="1"/>
</dbReference>
<dbReference type="Proteomes" id="UP000490535">
    <property type="component" value="Unassembled WGS sequence"/>
</dbReference>
<gene>
    <name evidence="1" type="primary">madA_1</name>
    <name evidence="1" type="ORF">GAK29_04283</name>
</gene>
<dbReference type="InterPro" id="IPR037171">
    <property type="entry name" value="NagB/RpiA_transferase-like"/>
</dbReference>
<evidence type="ECO:0000313" key="2">
    <source>
        <dbReference type="Proteomes" id="UP000490535"/>
    </source>
</evidence>
<evidence type="ECO:0000313" key="1">
    <source>
        <dbReference type="EMBL" id="KAF1018329.1"/>
    </source>
</evidence>
<dbReference type="Pfam" id="PF16957">
    <property type="entry name" value="Mal_decarbox_Al"/>
    <property type="match status" value="1"/>
</dbReference>
<accession>A0A833PC09</accession>
<dbReference type="AlphaFoldDB" id="A0A833PC09"/>
<name>A0A833PC09_ACIBZ</name>
<protein>
    <submittedName>
        <fullName evidence="1">Acetyl-S-ACP:malonate ACP transferase</fullName>
    </submittedName>
</protein>
<dbReference type="EMBL" id="WNDP01000180">
    <property type="protein sequence ID" value="KAF1018329.1"/>
    <property type="molecule type" value="Genomic_DNA"/>
</dbReference>
<comment type="caution">
    <text evidence="1">The sequence shown here is derived from an EMBL/GenBank/DDBJ whole genome shotgun (WGS) entry which is preliminary data.</text>
</comment>
<dbReference type="GO" id="GO:0016740">
    <property type="term" value="F:transferase activity"/>
    <property type="evidence" value="ECO:0007669"/>
    <property type="project" value="UniProtKB-KW"/>
</dbReference>
<organism evidence="1 2">
    <name type="scientific">Acinetobacter bereziniae</name>
    <name type="common">Acinetobacter genomosp. 10</name>
    <dbReference type="NCBI Taxonomy" id="106648"/>
    <lineage>
        <taxon>Bacteria</taxon>
        <taxon>Pseudomonadati</taxon>
        <taxon>Pseudomonadota</taxon>
        <taxon>Gammaproteobacteria</taxon>
        <taxon>Moraxellales</taxon>
        <taxon>Moraxellaceae</taxon>
        <taxon>Acinetobacter</taxon>
    </lineage>
</organism>
<reference evidence="2" key="1">
    <citation type="journal article" date="2020" name="MBio">
        <title>Horizontal gene transfer to a defensive symbiont with a reduced genome amongst a multipartite beetle microbiome.</title>
        <authorList>
            <person name="Waterworth S.C."/>
            <person name="Florez L.V."/>
            <person name="Rees E.R."/>
            <person name="Hertweck C."/>
            <person name="Kaltenpoth M."/>
            <person name="Kwan J.C."/>
        </authorList>
    </citation>
    <scope>NUCLEOTIDE SEQUENCE [LARGE SCALE GENOMIC DNA]</scope>
</reference>
<dbReference type="InterPro" id="IPR005777">
    <property type="entry name" value="MadA"/>
</dbReference>
<keyword evidence="1" id="KW-0808">Transferase</keyword>
<dbReference type="SUPFAM" id="SSF100950">
    <property type="entry name" value="NagB/RpiA/CoA transferase-like"/>
    <property type="match status" value="1"/>
</dbReference>
<sequence length="244" mass="27149">MEGTVQNKERIWNTRRHAKQLKVDMARKYTDGVVIPTQDIIKVLETLITPGDRVVLEGNNQKQADFLSRSLAQTNASVLHDLHMIMPNVVLSAGFMADRHGNIYTGPSTEDSPALIEPAAFSDGIVIVQVNELVDDVQDLPRVDIPASWVDFVVVADKPFYIEPLFTRDPKHIKSVHVLMAMMAIRGIYERHNVQSLNHGIGFNTAAIELILPTYGESLGLKGKICRNWTLNPHPTLIPAIETG</sequence>
<dbReference type="Gene3D" id="3.40.1080.10">
    <property type="entry name" value="Glutaconate Coenzyme A-transferase"/>
    <property type="match status" value="1"/>
</dbReference>
<dbReference type="PANTHER" id="PTHR43293:SF2">
    <property type="entry name" value="MALONATE DECARBOXYLASE ALPHA SUBUNIT"/>
    <property type="match status" value="1"/>
</dbReference>
<proteinExistence type="predicted"/>